<organism evidence="7 8">
    <name type="scientific">Hibiscus sabdariffa</name>
    <name type="common">roselle</name>
    <dbReference type="NCBI Taxonomy" id="183260"/>
    <lineage>
        <taxon>Eukaryota</taxon>
        <taxon>Viridiplantae</taxon>
        <taxon>Streptophyta</taxon>
        <taxon>Embryophyta</taxon>
        <taxon>Tracheophyta</taxon>
        <taxon>Spermatophyta</taxon>
        <taxon>Magnoliopsida</taxon>
        <taxon>eudicotyledons</taxon>
        <taxon>Gunneridae</taxon>
        <taxon>Pentapetalae</taxon>
        <taxon>rosids</taxon>
        <taxon>malvids</taxon>
        <taxon>Malvales</taxon>
        <taxon>Malvaceae</taxon>
        <taxon>Malvoideae</taxon>
        <taxon>Hibiscus</taxon>
    </lineage>
</organism>
<dbReference type="Proteomes" id="UP001472677">
    <property type="component" value="Unassembled WGS sequence"/>
</dbReference>
<evidence type="ECO:0000313" key="7">
    <source>
        <dbReference type="EMBL" id="KAK8552543.1"/>
    </source>
</evidence>
<keyword evidence="3" id="KW-0238">DNA-binding</keyword>
<evidence type="ECO:0000256" key="2">
    <source>
        <dbReference type="ARBA" id="ARBA00023015"/>
    </source>
</evidence>
<dbReference type="Pfam" id="PF22754">
    <property type="entry name" value="bHLH-TF_ACT-like_plant"/>
    <property type="match status" value="1"/>
</dbReference>
<keyword evidence="2" id="KW-0805">Transcription regulation</keyword>
<protein>
    <recommendedName>
        <fullName evidence="6">ACT domain-containing protein</fullName>
    </recommendedName>
</protein>
<proteinExistence type="predicted"/>
<dbReference type="InterPro" id="IPR054502">
    <property type="entry name" value="bHLH-TF_ACT-like_plant"/>
</dbReference>
<gene>
    <name evidence="7" type="ORF">V6N12_041132</name>
</gene>
<keyword evidence="8" id="KW-1185">Reference proteome</keyword>
<dbReference type="EMBL" id="JBBPBM010000020">
    <property type="protein sequence ID" value="KAK8552543.1"/>
    <property type="molecule type" value="Genomic_DNA"/>
</dbReference>
<reference evidence="7 8" key="1">
    <citation type="journal article" date="2024" name="G3 (Bethesda)">
        <title>Genome assembly of Hibiscus sabdariffa L. provides insights into metabolisms of medicinal natural products.</title>
        <authorList>
            <person name="Kim T."/>
        </authorList>
    </citation>
    <scope>NUCLEOTIDE SEQUENCE [LARGE SCALE GENOMIC DNA]</scope>
    <source>
        <strain evidence="7">TK-2024</strain>
        <tissue evidence="7">Old leaves</tissue>
    </source>
</reference>
<dbReference type="PROSITE" id="PS51671">
    <property type="entry name" value="ACT"/>
    <property type="match status" value="1"/>
</dbReference>
<dbReference type="PANTHER" id="PTHR11969">
    <property type="entry name" value="MAX DIMERIZATION, MAD"/>
    <property type="match status" value="1"/>
</dbReference>
<feature type="domain" description="ACT" evidence="6">
    <location>
        <begin position="15"/>
        <end position="91"/>
    </location>
</feature>
<comment type="caution">
    <text evidence="7">The sequence shown here is derived from an EMBL/GenBank/DDBJ whole genome shotgun (WGS) entry which is preliminary data.</text>
</comment>
<evidence type="ECO:0000259" key="6">
    <source>
        <dbReference type="PROSITE" id="PS51671"/>
    </source>
</evidence>
<sequence length="91" mass="9995">MAANIEVTMAETHADLKILLKKRPRRLSKLVGGLQRLKLTVVNLNVTTADEMALYSISVKIEEGCHMNTADEIAESVEQVLLGIQQEAGFS</sequence>
<evidence type="ECO:0000313" key="8">
    <source>
        <dbReference type="Proteomes" id="UP001472677"/>
    </source>
</evidence>
<accession>A0ABR2E5S0</accession>
<evidence type="ECO:0000256" key="4">
    <source>
        <dbReference type="ARBA" id="ARBA00023163"/>
    </source>
</evidence>
<evidence type="ECO:0000256" key="1">
    <source>
        <dbReference type="ARBA" id="ARBA00004123"/>
    </source>
</evidence>
<evidence type="ECO:0000256" key="5">
    <source>
        <dbReference type="ARBA" id="ARBA00023242"/>
    </source>
</evidence>
<comment type="subcellular location">
    <subcellularLocation>
        <location evidence="1">Nucleus</location>
    </subcellularLocation>
</comment>
<evidence type="ECO:0000256" key="3">
    <source>
        <dbReference type="ARBA" id="ARBA00023125"/>
    </source>
</evidence>
<name>A0ABR2E5S0_9ROSI</name>
<keyword evidence="5" id="KW-0539">Nucleus</keyword>
<dbReference type="PANTHER" id="PTHR11969:SF82">
    <property type="entry name" value="TRANSCRIPTION FACTOR BHLH96"/>
    <property type="match status" value="1"/>
</dbReference>
<dbReference type="InterPro" id="IPR002912">
    <property type="entry name" value="ACT_dom"/>
</dbReference>
<keyword evidence="4" id="KW-0804">Transcription</keyword>